<dbReference type="Proteomes" id="UP001280581">
    <property type="component" value="Unassembled WGS sequence"/>
</dbReference>
<accession>A0AAN6M8Z5</accession>
<reference evidence="1 2" key="1">
    <citation type="submission" date="2021-02" db="EMBL/GenBank/DDBJ databases">
        <title>Genome assembly of Pseudopithomyces chartarum.</title>
        <authorList>
            <person name="Jauregui R."/>
            <person name="Singh J."/>
            <person name="Voisey C."/>
        </authorList>
    </citation>
    <scope>NUCLEOTIDE SEQUENCE [LARGE SCALE GENOMIC DNA]</scope>
    <source>
        <strain evidence="1 2">AGR01</strain>
    </source>
</reference>
<evidence type="ECO:0000313" key="2">
    <source>
        <dbReference type="Proteomes" id="UP001280581"/>
    </source>
</evidence>
<sequence length="262" mass="27760">MPPPHLDPSRVFVTQLFVALSTHTGDDSNAAAGQGVNPLKEAGNEMKKQLLALHVAFPNELLPALDLLDRNLVTRLHIRREREYGAQCAAPQLPRGECSKGIVNGAPGNSISGASGDACSVDNPSALTGIGLTAASEADAPTGVAFASGTVEQAENHANVAIQSASGTASDTIYYVRSAQQRSSRFFTSYDALTFYEIRLDVWNCSCPAFTFSAFPPVNSDPDEHSVHVPSEIQDNDNEWNFGGEKVVGVDEAAGWAAGWGD</sequence>
<proteinExistence type="predicted"/>
<gene>
    <name evidence="1" type="ORF">GRF29_1g919283</name>
</gene>
<protein>
    <submittedName>
        <fullName evidence="1">Uncharacterized protein</fullName>
    </submittedName>
</protein>
<organism evidence="1 2">
    <name type="scientific">Pseudopithomyces chartarum</name>
    <dbReference type="NCBI Taxonomy" id="1892770"/>
    <lineage>
        <taxon>Eukaryota</taxon>
        <taxon>Fungi</taxon>
        <taxon>Dikarya</taxon>
        <taxon>Ascomycota</taxon>
        <taxon>Pezizomycotina</taxon>
        <taxon>Dothideomycetes</taxon>
        <taxon>Pleosporomycetidae</taxon>
        <taxon>Pleosporales</taxon>
        <taxon>Massarineae</taxon>
        <taxon>Didymosphaeriaceae</taxon>
        <taxon>Pseudopithomyces</taxon>
    </lineage>
</organism>
<dbReference type="AlphaFoldDB" id="A0AAN6M8Z5"/>
<evidence type="ECO:0000313" key="1">
    <source>
        <dbReference type="EMBL" id="KAK3216782.1"/>
    </source>
</evidence>
<keyword evidence="2" id="KW-1185">Reference proteome</keyword>
<name>A0AAN6M8Z5_9PLEO</name>
<dbReference type="EMBL" id="WVTA01000001">
    <property type="protein sequence ID" value="KAK3216782.1"/>
    <property type="molecule type" value="Genomic_DNA"/>
</dbReference>
<comment type="caution">
    <text evidence="1">The sequence shown here is derived from an EMBL/GenBank/DDBJ whole genome shotgun (WGS) entry which is preliminary data.</text>
</comment>